<dbReference type="Proteomes" id="UP000008315">
    <property type="component" value="Chromosome"/>
</dbReference>
<feature type="transmembrane region" description="Helical" evidence="6">
    <location>
        <begin position="247"/>
        <end position="278"/>
    </location>
</feature>
<keyword evidence="8" id="KW-1185">Reference proteome</keyword>
<feature type="transmembrane region" description="Helical" evidence="6">
    <location>
        <begin position="150"/>
        <end position="169"/>
    </location>
</feature>
<proteinExistence type="predicted"/>
<evidence type="ECO:0000256" key="2">
    <source>
        <dbReference type="ARBA" id="ARBA00022475"/>
    </source>
</evidence>
<feature type="transmembrane region" description="Helical" evidence="6">
    <location>
        <begin position="124"/>
        <end position="144"/>
    </location>
</feature>
<evidence type="ECO:0000313" key="8">
    <source>
        <dbReference type="Proteomes" id="UP000008315"/>
    </source>
</evidence>
<comment type="subcellular location">
    <subcellularLocation>
        <location evidence="1">Cell membrane</location>
        <topology evidence="1">Multi-pass membrane protein</topology>
    </subcellularLocation>
</comment>
<dbReference type="EMBL" id="FO082060">
    <property type="protein sequence ID" value="CCE24412.1"/>
    <property type="molecule type" value="Genomic_DNA"/>
</dbReference>
<dbReference type="NCBIfam" id="TIGR00374">
    <property type="entry name" value="flippase-like domain"/>
    <property type="match status" value="1"/>
</dbReference>
<feature type="transmembrane region" description="Helical" evidence="6">
    <location>
        <begin position="190"/>
        <end position="206"/>
    </location>
</feature>
<dbReference type="PANTHER" id="PTHR40277:SF1">
    <property type="entry name" value="BLL5419 PROTEIN"/>
    <property type="match status" value="1"/>
</dbReference>
<feature type="transmembrane region" description="Helical" evidence="6">
    <location>
        <begin position="38"/>
        <end position="55"/>
    </location>
</feature>
<name>G4SYW5_META2</name>
<gene>
    <name evidence="7" type="ordered locus">MEALZ_2740</name>
</gene>
<dbReference type="PATRIC" id="fig|271065.3.peg.2812"/>
<dbReference type="GO" id="GO:0005886">
    <property type="term" value="C:plasma membrane"/>
    <property type="evidence" value="ECO:0007669"/>
    <property type="project" value="UniProtKB-SubCell"/>
</dbReference>
<organism evidence="7 8">
    <name type="scientific">Methylotuvimicrobium alcaliphilum (strain DSM 19304 / NCIMB 14124 / VKM B-2133 / 20Z)</name>
    <name type="common">Methylomicrobium alcaliphilum</name>
    <dbReference type="NCBI Taxonomy" id="1091494"/>
    <lineage>
        <taxon>Bacteria</taxon>
        <taxon>Pseudomonadati</taxon>
        <taxon>Pseudomonadota</taxon>
        <taxon>Gammaproteobacteria</taxon>
        <taxon>Methylococcales</taxon>
        <taxon>Methylococcaceae</taxon>
        <taxon>Methylotuvimicrobium</taxon>
    </lineage>
</organism>
<dbReference type="HOGENOM" id="CLU_048072_2_0_6"/>
<dbReference type="RefSeq" id="WP_014149178.1">
    <property type="nucleotide sequence ID" value="NC_016112.1"/>
</dbReference>
<sequence length="322" mass="36440">MKFLITALKIVITTAFFLLLFQIFNVKIASLVTEIKDWRYLAAAASMPLTIIPFISINRWKLFLRVSGIVESFFTLWHINLKALFQGLIIPSTQGFDVLRIFYIDQRHPKHRGRAGSTVFIERMIGFVLLCLLSIVAIMSVAKLRDFQPLFLTIIAITVAVFLGLGLILSKTLHGFYTGYNFKNKIITRLFNYIETFHGAIVYFPYRKVLPLSLVWIAAFQLATVFTIYLVFCAYGYDIPFVQHVAIYPVIAILSMVPITIGGFGVREGFFVYFYALVGVPPSVAMGVSIVQYIILILVPATLGGMLILWEIITRRAVDISK</sequence>
<accession>G4SYW5</accession>
<dbReference type="AlphaFoldDB" id="G4SYW5"/>
<evidence type="ECO:0000256" key="3">
    <source>
        <dbReference type="ARBA" id="ARBA00022692"/>
    </source>
</evidence>
<evidence type="ECO:0000256" key="6">
    <source>
        <dbReference type="SAM" id="Phobius"/>
    </source>
</evidence>
<keyword evidence="3 6" id="KW-0812">Transmembrane</keyword>
<dbReference type="KEGG" id="mah:MEALZ_2740"/>
<dbReference type="PANTHER" id="PTHR40277">
    <property type="entry name" value="BLL5419 PROTEIN"/>
    <property type="match status" value="1"/>
</dbReference>
<dbReference type="InterPro" id="IPR022791">
    <property type="entry name" value="L-PG_synthase/AglD"/>
</dbReference>
<evidence type="ECO:0000256" key="1">
    <source>
        <dbReference type="ARBA" id="ARBA00004651"/>
    </source>
</evidence>
<evidence type="ECO:0000256" key="4">
    <source>
        <dbReference type="ARBA" id="ARBA00022989"/>
    </source>
</evidence>
<protein>
    <submittedName>
        <fullName evidence="7">Uncharacterized protein</fullName>
    </submittedName>
</protein>
<reference evidence="8" key="1">
    <citation type="journal article" date="2012" name="J. Bacteriol.">
        <title>Genome sequence of the haloalkaliphilic methanotrophic bacterium Methylomicrobium alcaliphilum 20Z.</title>
        <authorList>
            <person name="Vuilleumier S."/>
            <person name="Khmelenina V.N."/>
            <person name="Bringel F."/>
            <person name="Reshetnikov A.S."/>
            <person name="Lajus A."/>
            <person name="Mangenot S."/>
            <person name="Rouy Z."/>
            <person name="Op den Camp H.J."/>
            <person name="Jetten M.S."/>
            <person name="Dispirito A.A."/>
            <person name="Dunfield P."/>
            <person name="Klotz M.G."/>
            <person name="Semrau J.D."/>
            <person name="Stein L.Y."/>
            <person name="Barbe V."/>
            <person name="Medigue C."/>
            <person name="Trotsenko Y.A."/>
            <person name="Kalyuzhnaya M.G."/>
        </authorList>
    </citation>
    <scope>NUCLEOTIDE SEQUENCE [LARGE SCALE GENOMIC DNA]</scope>
    <source>
        <strain evidence="8">DSM 19304 / NCIMB 14124 / VKM B-2133 / 20Z</strain>
    </source>
</reference>
<feature type="transmembrane region" description="Helical" evidence="6">
    <location>
        <begin position="290"/>
        <end position="313"/>
    </location>
</feature>
<keyword evidence="2" id="KW-1003">Cell membrane</keyword>
<keyword evidence="4 6" id="KW-1133">Transmembrane helix</keyword>
<feature type="transmembrane region" description="Helical" evidence="6">
    <location>
        <begin position="212"/>
        <end position="235"/>
    </location>
</feature>
<dbReference type="Pfam" id="PF03706">
    <property type="entry name" value="LPG_synthase_TM"/>
    <property type="match status" value="1"/>
</dbReference>
<evidence type="ECO:0000313" key="7">
    <source>
        <dbReference type="EMBL" id="CCE24412.1"/>
    </source>
</evidence>
<feature type="transmembrane region" description="Helical" evidence="6">
    <location>
        <begin position="7"/>
        <end position="26"/>
    </location>
</feature>
<feature type="transmembrane region" description="Helical" evidence="6">
    <location>
        <begin position="85"/>
        <end position="103"/>
    </location>
</feature>
<evidence type="ECO:0000256" key="5">
    <source>
        <dbReference type="ARBA" id="ARBA00023136"/>
    </source>
</evidence>
<keyword evidence="5 6" id="KW-0472">Membrane</keyword>
<dbReference type="STRING" id="1091494.MEALZ_2740"/>